<evidence type="ECO:0000313" key="5">
    <source>
        <dbReference type="Proteomes" id="UP000694864"/>
    </source>
</evidence>
<dbReference type="RefSeq" id="XP_010472948.1">
    <property type="nucleotide sequence ID" value="XM_010474646.1"/>
</dbReference>
<dbReference type="PANTHER" id="PTHR47990">
    <property type="entry name" value="2-OXOGLUTARATE (2OG) AND FE(II)-DEPENDENT OXYGENASE SUPERFAMILY PROTEIN-RELATED"/>
    <property type="match status" value="1"/>
</dbReference>
<evidence type="ECO:0000313" key="6">
    <source>
        <dbReference type="RefSeq" id="XP_010472948.1"/>
    </source>
</evidence>
<accession>A0ABM0WLV0</accession>
<reference evidence="5" key="1">
    <citation type="journal article" date="2014" name="Nat. Commun.">
        <title>The emerging biofuel crop Camelina sativa retains a highly undifferentiated hexaploid genome structure.</title>
        <authorList>
            <person name="Kagale S."/>
            <person name="Koh C."/>
            <person name="Nixon J."/>
            <person name="Bollina V."/>
            <person name="Clarke W.E."/>
            <person name="Tuteja R."/>
            <person name="Spillane C."/>
            <person name="Robinson S.J."/>
            <person name="Links M.G."/>
            <person name="Clarke C."/>
            <person name="Higgins E.E."/>
            <person name="Huebert T."/>
            <person name="Sharpe A.G."/>
            <person name="Parkin I.A."/>
        </authorList>
    </citation>
    <scope>NUCLEOTIDE SEQUENCE [LARGE SCALE GENOMIC DNA]</scope>
    <source>
        <strain evidence="5">cv. DH55</strain>
    </source>
</reference>
<sequence length="358" mass="39920">MSSTLSDVFRSHPIHIPLPSLPDLKSLPDSYTWTTKDDLLFSASASSDSHESLPLIDLSDPHVTTLVGNACTTWGAFQITNHGVPSRLLDDIELLTGSIFRLPFQRKIKAARSENGVSGYGVARIASFFNKKMWSEGFTVVGSPLHDFRKLWPSHHLEYCEIIEEYEEHMQKLAAKLMWLALDSLGVKVNDINWAGPNSDFQGAQAAIQLNHYPICPEPDRSMGLAAHTDLTLLTILYQNNTAGLQVFREDMGWFTVPTVPGSLVVNVGDLLHILTNGIFPSVLHRARVNHIRSRFSMAYLWGPPSDLMISPLSRLVDPLQSPLYPSLTWKQYLATKATHFNQSLSIIRNNMSSGQIS</sequence>
<dbReference type="Gene3D" id="2.60.120.330">
    <property type="entry name" value="B-lactam Antibiotic, Isopenicillin N Synthase, Chain"/>
    <property type="match status" value="1"/>
</dbReference>
<dbReference type="Proteomes" id="UP000694864">
    <property type="component" value="Chromosome 16"/>
</dbReference>
<keyword evidence="5" id="KW-1185">Reference proteome</keyword>
<evidence type="ECO:0000259" key="4">
    <source>
        <dbReference type="PROSITE" id="PS51471"/>
    </source>
</evidence>
<evidence type="ECO:0000256" key="1">
    <source>
        <dbReference type="ARBA" id="ARBA00022723"/>
    </source>
</evidence>
<proteinExistence type="inferred from homology"/>
<keyword evidence="1 3" id="KW-0479">Metal-binding</keyword>
<dbReference type="Pfam" id="PF14226">
    <property type="entry name" value="DIOX_N"/>
    <property type="match status" value="1"/>
</dbReference>
<dbReference type="InterPro" id="IPR044861">
    <property type="entry name" value="IPNS-like_FE2OG_OXY"/>
</dbReference>
<keyword evidence="3" id="KW-0560">Oxidoreductase</keyword>
<reference evidence="6" key="2">
    <citation type="submission" date="2025-08" db="UniProtKB">
        <authorList>
            <consortium name="RefSeq"/>
        </authorList>
    </citation>
    <scope>IDENTIFICATION</scope>
    <source>
        <tissue evidence="6">Leaf</tissue>
    </source>
</reference>
<feature type="domain" description="Fe2OG dioxygenase" evidence="4">
    <location>
        <begin position="200"/>
        <end position="304"/>
    </location>
</feature>
<evidence type="ECO:0000256" key="2">
    <source>
        <dbReference type="ARBA" id="ARBA00023004"/>
    </source>
</evidence>
<gene>
    <name evidence="6" type="primary">LOC104752489</name>
</gene>
<dbReference type="InterPro" id="IPR026992">
    <property type="entry name" value="DIOX_N"/>
</dbReference>
<keyword evidence="2 3" id="KW-0408">Iron</keyword>
<dbReference type="GeneID" id="104752489"/>
<comment type="similarity">
    <text evidence="3">Belongs to the iron/ascorbate-dependent oxidoreductase family.</text>
</comment>
<dbReference type="InterPro" id="IPR005123">
    <property type="entry name" value="Oxoglu/Fe-dep_dioxygenase_dom"/>
</dbReference>
<dbReference type="SUPFAM" id="SSF51197">
    <property type="entry name" value="Clavaminate synthase-like"/>
    <property type="match status" value="1"/>
</dbReference>
<organism evidence="5 6">
    <name type="scientific">Camelina sativa</name>
    <name type="common">False flax</name>
    <name type="synonym">Myagrum sativum</name>
    <dbReference type="NCBI Taxonomy" id="90675"/>
    <lineage>
        <taxon>Eukaryota</taxon>
        <taxon>Viridiplantae</taxon>
        <taxon>Streptophyta</taxon>
        <taxon>Embryophyta</taxon>
        <taxon>Tracheophyta</taxon>
        <taxon>Spermatophyta</taxon>
        <taxon>Magnoliopsida</taxon>
        <taxon>eudicotyledons</taxon>
        <taxon>Gunneridae</taxon>
        <taxon>Pentapetalae</taxon>
        <taxon>rosids</taxon>
        <taxon>malvids</taxon>
        <taxon>Brassicales</taxon>
        <taxon>Brassicaceae</taxon>
        <taxon>Camelineae</taxon>
        <taxon>Camelina</taxon>
    </lineage>
</organism>
<name>A0ABM0WLV0_CAMSA</name>
<dbReference type="InterPro" id="IPR027443">
    <property type="entry name" value="IPNS-like_sf"/>
</dbReference>
<evidence type="ECO:0000256" key="3">
    <source>
        <dbReference type="RuleBase" id="RU003682"/>
    </source>
</evidence>
<protein>
    <submittedName>
        <fullName evidence="6">Gibberellin 3-beta-dioxygenase 2</fullName>
    </submittedName>
</protein>
<dbReference type="PROSITE" id="PS51471">
    <property type="entry name" value="FE2OG_OXY"/>
    <property type="match status" value="1"/>
</dbReference>
<dbReference type="Pfam" id="PF03171">
    <property type="entry name" value="2OG-FeII_Oxy"/>
    <property type="match status" value="1"/>
</dbReference>
<dbReference type="InterPro" id="IPR050231">
    <property type="entry name" value="Iron_ascorbate_oxido_reductase"/>
</dbReference>